<evidence type="ECO:0000313" key="2">
    <source>
        <dbReference type="EMBL" id="KPV47976.1"/>
    </source>
</evidence>
<sequence length="245" mass="26297">PDKRALERAIQATMSLRVEERSIGEHIIQKRQALVLPVADEEKVCPAGEAKRGLLAQGVDVHSLLAAPLLLQGQVTGMLCLYRHNADLPPFDTDDAVLAQDLADRATLAISSARLFQQAQRAANRLHHLRAIDQAILTERPLVAIARAAATHIGHLAPTIRVGVLLVDLATQTSTILALLDGGVLQTPPPAPLPLMVFGVALETLLLGHTYLVGDVPALPEIPILLQMNVASQVRSFLQVPIMAD</sequence>
<reference evidence="2 3" key="1">
    <citation type="submission" date="2015-09" db="EMBL/GenBank/DDBJ databases">
        <title>Draft genome sequence of Kouleothrix aurantiaca JCM 19913.</title>
        <authorList>
            <person name="Hemp J."/>
        </authorList>
    </citation>
    <scope>NUCLEOTIDE SEQUENCE [LARGE SCALE GENOMIC DNA]</scope>
    <source>
        <strain evidence="2 3">COM-B</strain>
    </source>
</reference>
<proteinExistence type="predicted"/>
<keyword evidence="3" id="KW-1185">Reference proteome</keyword>
<dbReference type="Pfam" id="PF01590">
    <property type="entry name" value="GAF"/>
    <property type="match status" value="1"/>
</dbReference>
<feature type="non-terminal residue" evidence="2">
    <location>
        <position position="1"/>
    </location>
</feature>
<gene>
    <name evidence="2" type="ORF">SE17_40555</name>
</gene>
<feature type="non-terminal residue" evidence="2">
    <location>
        <position position="245"/>
    </location>
</feature>
<dbReference type="EMBL" id="LJCR01003058">
    <property type="protein sequence ID" value="KPV47976.1"/>
    <property type="molecule type" value="Genomic_DNA"/>
</dbReference>
<dbReference type="InterPro" id="IPR003018">
    <property type="entry name" value="GAF"/>
</dbReference>
<dbReference type="InterPro" id="IPR029016">
    <property type="entry name" value="GAF-like_dom_sf"/>
</dbReference>
<comment type="caution">
    <text evidence="2">The sequence shown here is derived from an EMBL/GenBank/DDBJ whole genome shotgun (WGS) entry which is preliminary data.</text>
</comment>
<name>A0A0P9H1R9_9CHLR</name>
<evidence type="ECO:0000313" key="3">
    <source>
        <dbReference type="Proteomes" id="UP000050509"/>
    </source>
</evidence>
<dbReference type="Gene3D" id="3.30.450.40">
    <property type="match status" value="2"/>
</dbReference>
<organism evidence="2 3">
    <name type="scientific">Kouleothrix aurantiaca</name>
    <dbReference type="NCBI Taxonomy" id="186479"/>
    <lineage>
        <taxon>Bacteria</taxon>
        <taxon>Bacillati</taxon>
        <taxon>Chloroflexota</taxon>
        <taxon>Chloroflexia</taxon>
        <taxon>Chloroflexales</taxon>
        <taxon>Roseiflexineae</taxon>
        <taxon>Roseiflexaceae</taxon>
        <taxon>Kouleothrix</taxon>
    </lineage>
</organism>
<dbReference type="AlphaFoldDB" id="A0A0P9H1R9"/>
<dbReference type="Proteomes" id="UP000050509">
    <property type="component" value="Unassembled WGS sequence"/>
</dbReference>
<evidence type="ECO:0000259" key="1">
    <source>
        <dbReference type="Pfam" id="PF01590"/>
    </source>
</evidence>
<dbReference type="SUPFAM" id="SSF55781">
    <property type="entry name" value="GAF domain-like"/>
    <property type="match status" value="2"/>
</dbReference>
<feature type="domain" description="GAF" evidence="1">
    <location>
        <begin position="15"/>
        <end position="110"/>
    </location>
</feature>
<protein>
    <recommendedName>
        <fullName evidence="1">GAF domain-containing protein</fullName>
    </recommendedName>
</protein>
<accession>A0A0P9H1R9</accession>